<evidence type="ECO:0000313" key="2">
    <source>
        <dbReference type="EMBL" id="KAG9065613.1"/>
    </source>
</evidence>
<gene>
    <name evidence="2" type="ORF">KI688_001902</name>
</gene>
<feature type="transmembrane region" description="Helical" evidence="1">
    <location>
        <begin position="192"/>
        <end position="213"/>
    </location>
</feature>
<keyword evidence="3" id="KW-1185">Reference proteome</keyword>
<proteinExistence type="predicted"/>
<evidence type="ECO:0000256" key="1">
    <source>
        <dbReference type="SAM" id="Phobius"/>
    </source>
</evidence>
<evidence type="ECO:0000313" key="3">
    <source>
        <dbReference type="Proteomes" id="UP000707451"/>
    </source>
</evidence>
<organism evidence="2 3">
    <name type="scientific">Linnemannia hyalina</name>
    <dbReference type="NCBI Taxonomy" id="64524"/>
    <lineage>
        <taxon>Eukaryota</taxon>
        <taxon>Fungi</taxon>
        <taxon>Fungi incertae sedis</taxon>
        <taxon>Mucoromycota</taxon>
        <taxon>Mortierellomycotina</taxon>
        <taxon>Mortierellomycetes</taxon>
        <taxon>Mortierellales</taxon>
        <taxon>Mortierellaceae</taxon>
        <taxon>Linnemannia</taxon>
    </lineage>
</organism>
<name>A0A9P7XS41_9FUNG</name>
<sequence length="246" mass="26166">MTPSPATNFTPRGPGGYFIGQDGGPLPGYGDTIGNTAAFLGRRSVRDTWIAVSVLWIIWAMLFVARQAFRSTRVFNAPRGERVAATNAPVSAEQGPYDVQDGLTPMPGGGAGNGTATTGVSGHREVAGNGTATTGVSGHHGGAGRHGGFFSRAVDDVRDRIDRTYKLIRDLTLMLFLVVTLNTFGLGSGTPVLILAWIYLAIALFWAGLMMLIESRVIDLILGTLEMLLLLGIFIANYVVGWLVLD</sequence>
<keyword evidence="1" id="KW-0472">Membrane</keyword>
<keyword evidence="1" id="KW-1133">Transmembrane helix</keyword>
<dbReference type="OrthoDB" id="2446850at2759"/>
<comment type="caution">
    <text evidence="2">The sequence shown here is derived from an EMBL/GenBank/DDBJ whole genome shotgun (WGS) entry which is preliminary data.</text>
</comment>
<reference evidence="2" key="1">
    <citation type="submission" date="2021-06" db="EMBL/GenBank/DDBJ databases">
        <title>Genome Sequence of Mortierella hyaline Strain SCG-10, a Cold-Adapted, Nitrate-Reducing Fungus Isolated from Soil in Minnesota, USA.</title>
        <authorList>
            <person name="Aldossari N."/>
        </authorList>
    </citation>
    <scope>NUCLEOTIDE SEQUENCE</scope>
    <source>
        <strain evidence="2">SCG-10</strain>
    </source>
</reference>
<accession>A0A9P7XS41</accession>
<dbReference type="Proteomes" id="UP000707451">
    <property type="component" value="Unassembled WGS sequence"/>
</dbReference>
<protein>
    <submittedName>
        <fullName evidence="2">Uncharacterized protein</fullName>
    </submittedName>
</protein>
<feature type="transmembrane region" description="Helical" evidence="1">
    <location>
        <begin position="167"/>
        <end position="186"/>
    </location>
</feature>
<feature type="transmembrane region" description="Helical" evidence="1">
    <location>
        <begin position="220"/>
        <end position="245"/>
    </location>
</feature>
<dbReference type="AlphaFoldDB" id="A0A9P7XS41"/>
<dbReference type="EMBL" id="JAHRHY010000011">
    <property type="protein sequence ID" value="KAG9065613.1"/>
    <property type="molecule type" value="Genomic_DNA"/>
</dbReference>
<keyword evidence="1" id="KW-0812">Transmembrane</keyword>
<feature type="transmembrane region" description="Helical" evidence="1">
    <location>
        <begin position="49"/>
        <end position="69"/>
    </location>
</feature>